<dbReference type="Pfam" id="PF09346">
    <property type="entry name" value="SMI1_KNR4"/>
    <property type="match status" value="1"/>
</dbReference>
<gene>
    <name evidence="2" type="ORF">BACCIP111883_02303</name>
</gene>
<evidence type="ECO:0000313" key="3">
    <source>
        <dbReference type="Proteomes" id="UP000789833"/>
    </source>
</evidence>
<dbReference type="Proteomes" id="UP000789833">
    <property type="component" value="Unassembled WGS sequence"/>
</dbReference>
<sequence>MVKDAERKLGVTLPNSYIGLCKIQNGGYIIHKAHPTTVPTNWAVDHVSVDNINGISDEGILSSNYYIEEWDLPKELVLLCGDGNTWIAMDYQSTKENHLIIYIDLEWTEETFILELAPNFDTFFKNLYTMKINWKDGG</sequence>
<dbReference type="RefSeq" id="WP_230501417.1">
    <property type="nucleotide sequence ID" value="NZ_CAKJTJ010000011.1"/>
</dbReference>
<dbReference type="SUPFAM" id="SSF160631">
    <property type="entry name" value="SMI1/KNR4-like"/>
    <property type="match status" value="1"/>
</dbReference>
<accession>A0ABM8YP10</accession>
<dbReference type="Gene3D" id="3.40.1580.10">
    <property type="entry name" value="SMI1/KNR4-like"/>
    <property type="match status" value="1"/>
</dbReference>
<reference evidence="2 3" key="1">
    <citation type="submission" date="2021-10" db="EMBL/GenBank/DDBJ databases">
        <authorList>
            <person name="Criscuolo A."/>
        </authorList>
    </citation>
    <scope>NUCLEOTIDE SEQUENCE [LARGE SCALE GENOMIC DNA]</scope>
    <source>
        <strain evidence="3">CIP 111883</strain>
    </source>
</reference>
<protein>
    <recommendedName>
        <fullName evidence="1">Knr4/Smi1-like domain-containing protein</fullName>
    </recommendedName>
</protein>
<organism evidence="2 3">
    <name type="scientific">Sutcliffiella rhizosphaerae</name>
    <dbReference type="NCBI Taxonomy" id="2880967"/>
    <lineage>
        <taxon>Bacteria</taxon>
        <taxon>Bacillati</taxon>
        <taxon>Bacillota</taxon>
        <taxon>Bacilli</taxon>
        <taxon>Bacillales</taxon>
        <taxon>Bacillaceae</taxon>
        <taxon>Sutcliffiella</taxon>
    </lineage>
</organism>
<dbReference type="EMBL" id="CAKJTJ010000011">
    <property type="protein sequence ID" value="CAG9621530.1"/>
    <property type="molecule type" value="Genomic_DNA"/>
</dbReference>
<comment type="caution">
    <text evidence="2">The sequence shown here is derived from an EMBL/GenBank/DDBJ whole genome shotgun (WGS) entry which is preliminary data.</text>
</comment>
<evidence type="ECO:0000259" key="1">
    <source>
        <dbReference type="Pfam" id="PF09346"/>
    </source>
</evidence>
<keyword evidence="3" id="KW-1185">Reference proteome</keyword>
<proteinExistence type="predicted"/>
<dbReference type="InterPro" id="IPR037883">
    <property type="entry name" value="Knr4/Smi1-like_sf"/>
</dbReference>
<feature type="domain" description="Knr4/Smi1-like" evidence="1">
    <location>
        <begin position="2"/>
        <end position="125"/>
    </location>
</feature>
<name>A0ABM8YP10_9BACI</name>
<dbReference type="InterPro" id="IPR018958">
    <property type="entry name" value="Knr4/Smi1-like_dom"/>
</dbReference>
<evidence type="ECO:0000313" key="2">
    <source>
        <dbReference type="EMBL" id="CAG9621530.1"/>
    </source>
</evidence>